<dbReference type="SUPFAM" id="SSF103473">
    <property type="entry name" value="MFS general substrate transporter"/>
    <property type="match status" value="1"/>
</dbReference>
<name>A0ABR7AN77_9SPHN</name>
<keyword evidence="3 6" id="KW-0812">Transmembrane</keyword>
<dbReference type="RefSeq" id="WP_187503625.1">
    <property type="nucleotide sequence ID" value="NZ_CP162536.1"/>
</dbReference>
<evidence type="ECO:0000313" key="8">
    <source>
        <dbReference type="EMBL" id="MBC3941910.1"/>
    </source>
</evidence>
<dbReference type="PANTHER" id="PTHR42718">
    <property type="entry name" value="MAJOR FACILITATOR SUPERFAMILY MULTIDRUG TRANSPORTER MFSC"/>
    <property type="match status" value="1"/>
</dbReference>
<evidence type="ECO:0000256" key="1">
    <source>
        <dbReference type="ARBA" id="ARBA00004141"/>
    </source>
</evidence>
<evidence type="ECO:0000259" key="7">
    <source>
        <dbReference type="PROSITE" id="PS50850"/>
    </source>
</evidence>
<feature type="transmembrane region" description="Helical" evidence="6">
    <location>
        <begin position="240"/>
        <end position="259"/>
    </location>
</feature>
<keyword evidence="2" id="KW-0813">Transport</keyword>
<organism evidence="8 9">
    <name type="scientific">Sphingomonas albertensis</name>
    <dbReference type="NCBI Taxonomy" id="2762591"/>
    <lineage>
        <taxon>Bacteria</taxon>
        <taxon>Pseudomonadati</taxon>
        <taxon>Pseudomonadota</taxon>
        <taxon>Alphaproteobacteria</taxon>
        <taxon>Sphingomonadales</taxon>
        <taxon>Sphingomonadaceae</taxon>
        <taxon>Sphingomonas</taxon>
    </lineage>
</organism>
<keyword evidence="4 6" id="KW-1133">Transmembrane helix</keyword>
<feature type="transmembrane region" description="Helical" evidence="6">
    <location>
        <begin position="89"/>
        <end position="106"/>
    </location>
</feature>
<feature type="transmembrane region" description="Helical" evidence="6">
    <location>
        <begin position="20"/>
        <end position="40"/>
    </location>
</feature>
<feature type="transmembrane region" description="Helical" evidence="6">
    <location>
        <begin position="491"/>
        <end position="513"/>
    </location>
</feature>
<dbReference type="PROSITE" id="PS50850">
    <property type="entry name" value="MFS"/>
    <property type="match status" value="1"/>
</dbReference>
<feature type="transmembrane region" description="Helical" evidence="6">
    <location>
        <begin position="112"/>
        <end position="136"/>
    </location>
</feature>
<dbReference type="InterPro" id="IPR020846">
    <property type="entry name" value="MFS_dom"/>
</dbReference>
<dbReference type="InterPro" id="IPR011701">
    <property type="entry name" value="MFS"/>
</dbReference>
<feature type="domain" description="Major facilitator superfamily (MFS) profile" evidence="7">
    <location>
        <begin position="23"/>
        <end position="518"/>
    </location>
</feature>
<evidence type="ECO:0000256" key="5">
    <source>
        <dbReference type="ARBA" id="ARBA00023136"/>
    </source>
</evidence>
<feature type="transmembrane region" description="Helical" evidence="6">
    <location>
        <begin position="280"/>
        <end position="299"/>
    </location>
</feature>
<comment type="subcellular location">
    <subcellularLocation>
        <location evidence="1">Membrane</location>
        <topology evidence="1">Multi-pass membrane protein</topology>
    </subcellularLocation>
</comment>
<dbReference type="Gene3D" id="1.20.1250.20">
    <property type="entry name" value="MFS general substrate transporter like domains"/>
    <property type="match status" value="1"/>
</dbReference>
<evidence type="ECO:0000256" key="4">
    <source>
        <dbReference type="ARBA" id="ARBA00022989"/>
    </source>
</evidence>
<dbReference type="InterPro" id="IPR036259">
    <property type="entry name" value="MFS_trans_sf"/>
</dbReference>
<protein>
    <submittedName>
        <fullName evidence="8">MFS transporter</fullName>
    </submittedName>
</protein>
<dbReference type="Proteomes" id="UP000597613">
    <property type="component" value="Unassembled WGS sequence"/>
</dbReference>
<proteinExistence type="predicted"/>
<keyword evidence="5 6" id="KW-0472">Membrane</keyword>
<dbReference type="PANTHER" id="PTHR42718:SF9">
    <property type="entry name" value="MAJOR FACILITATOR SUPERFAMILY MULTIDRUG TRANSPORTER MFSC"/>
    <property type="match status" value="1"/>
</dbReference>
<feature type="transmembrane region" description="Helical" evidence="6">
    <location>
        <begin position="211"/>
        <end position="228"/>
    </location>
</feature>
<reference evidence="8 9" key="1">
    <citation type="submission" date="2020-08" db="EMBL/GenBank/DDBJ databases">
        <title>Putative novel bacterial strains isolated from necrotic wheat leaf tissues caused by Xanthomonas translucens.</title>
        <authorList>
            <person name="Tambong J.T."/>
        </authorList>
    </citation>
    <scope>NUCLEOTIDE SEQUENCE [LARGE SCALE GENOMIC DNA]</scope>
    <source>
        <strain evidence="9">DOAB 1063</strain>
    </source>
</reference>
<comment type="caution">
    <text evidence="8">The sequence shown here is derived from an EMBL/GenBank/DDBJ whole genome shotgun (WGS) entry which is preliminary data.</text>
</comment>
<keyword evidence="9" id="KW-1185">Reference proteome</keyword>
<feature type="transmembrane region" description="Helical" evidence="6">
    <location>
        <begin position="344"/>
        <end position="364"/>
    </location>
</feature>
<feature type="transmembrane region" description="Helical" evidence="6">
    <location>
        <begin position="143"/>
        <end position="165"/>
    </location>
</feature>
<feature type="transmembrane region" description="Helical" evidence="6">
    <location>
        <begin position="319"/>
        <end position="337"/>
    </location>
</feature>
<evidence type="ECO:0000313" key="9">
    <source>
        <dbReference type="Proteomes" id="UP000597613"/>
    </source>
</evidence>
<gene>
    <name evidence="8" type="ORF">H8S47_09475</name>
</gene>
<evidence type="ECO:0000256" key="2">
    <source>
        <dbReference type="ARBA" id="ARBA00022448"/>
    </source>
</evidence>
<feature type="transmembrane region" description="Helical" evidence="6">
    <location>
        <begin position="177"/>
        <end position="199"/>
    </location>
</feature>
<evidence type="ECO:0000256" key="6">
    <source>
        <dbReference type="SAM" id="Phobius"/>
    </source>
</evidence>
<evidence type="ECO:0000256" key="3">
    <source>
        <dbReference type="ARBA" id="ARBA00022692"/>
    </source>
</evidence>
<accession>A0ABR7AN77</accession>
<dbReference type="EMBL" id="JACONT010000017">
    <property type="protein sequence ID" value="MBC3941910.1"/>
    <property type="molecule type" value="Genomic_DNA"/>
</dbReference>
<dbReference type="Pfam" id="PF07690">
    <property type="entry name" value="MFS_1"/>
    <property type="match status" value="1"/>
</dbReference>
<sequence>MAATAPAPVELVAPRPSWRAWVAVGAVLFGAFISTLTGRLSSFGLADIRGALHAGFDEGAWITTAQTVGQMLVTPVAVWASGVYGAKRVLTWGAVQFTLVSGLLPFCTSIEPFLALQFLSGIGSGTFIPLTLGVVLRSLPQRMWAYGIAVYGLNLELSLNISASLEAWYVDNWDWRFIFWQNVPLGIAMLACLHVGFGAQVAPKRWSWPKPFGVLTVGLGLALVYAGLDQGNRLDWFGSGIVAGLLLAGAILLAGALLLGLLHPSAWFDLAAAIRWPMPLLLLNICVLRLTILSTAYLIPQFLVTVRGFRTFEVGQALLWIAGPQLITAPIVAVLLLRLQSRWIACAGLVAIAGACFIVAHGMTPQWGPEQFLPTQLLQALGQSLALSGIVYTGLHYMKPDAAPTFGAMLQTARLLGGEAGLAFVVTFVRQREQHASATIGQHVAVGDAAVSQRLSEYGSLLAGHDPSGTTGARSLALLARSVRQAADTQSVIDGFLVIGLIAFLALVLMIVLGTAPSAAEPAGTVPHGK</sequence>